<keyword evidence="2" id="KW-1185">Reference proteome</keyword>
<dbReference type="EMBL" id="JBEUOH010000008">
    <property type="protein sequence ID" value="KAL0884128.1"/>
    <property type="molecule type" value="Genomic_DNA"/>
</dbReference>
<dbReference type="Proteomes" id="UP001549920">
    <property type="component" value="Unassembled WGS sequence"/>
</dbReference>
<accession>A0ABR3I5P2</accession>
<gene>
    <name evidence="1" type="ORF">ABMA27_016147</name>
</gene>
<evidence type="ECO:0000313" key="1">
    <source>
        <dbReference type="EMBL" id="KAL0884128.1"/>
    </source>
</evidence>
<protein>
    <submittedName>
        <fullName evidence="1">Uncharacterized protein</fullName>
    </submittedName>
</protein>
<organism evidence="1 2">
    <name type="scientific">Loxostege sticticalis</name>
    <name type="common">Beet webworm moth</name>
    <dbReference type="NCBI Taxonomy" id="481309"/>
    <lineage>
        <taxon>Eukaryota</taxon>
        <taxon>Metazoa</taxon>
        <taxon>Ecdysozoa</taxon>
        <taxon>Arthropoda</taxon>
        <taxon>Hexapoda</taxon>
        <taxon>Insecta</taxon>
        <taxon>Pterygota</taxon>
        <taxon>Neoptera</taxon>
        <taxon>Endopterygota</taxon>
        <taxon>Lepidoptera</taxon>
        <taxon>Glossata</taxon>
        <taxon>Ditrysia</taxon>
        <taxon>Pyraloidea</taxon>
        <taxon>Crambidae</taxon>
        <taxon>Pyraustinae</taxon>
        <taxon>Loxostege</taxon>
    </lineage>
</organism>
<evidence type="ECO:0000313" key="2">
    <source>
        <dbReference type="Proteomes" id="UP001549920"/>
    </source>
</evidence>
<comment type="caution">
    <text evidence="1">The sequence shown here is derived from an EMBL/GenBank/DDBJ whole genome shotgun (WGS) entry which is preliminary data.</text>
</comment>
<reference evidence="1 2" key="1">
    <citation type="submission" date="2024-06" db="EMBL/GenBank/DDBJ databases">
        <title>A chromosome-level genome assembly of beet webworm, Loxostege sticticalis.</title>
        <authorList>
            <person name="Zhang Y."/>
        </authorList>
    </citation>
    <scope>NUCLEOTIDE SEQUENCE [LARGE SCALE GENOMIC DNA]</scope>
    <source>
        <strain evidence="1">AQ026</strain>
        <tissue evidence="1">Whole body</tissue>
    </source>
</reference>
<sequence length="125" mass="14496">MWRVSRGPFSSYFKAWHLLYTEQNEQEQIKRGIFFLCQILKEKSALKASKRVSLELKVICAVSFYATGSYQRIVSMGKYLGQTTVGKYVKEVTDALNSPSVLNRFIRLPLTLAEREMTRHKKLLT</sequence>
<proteinExistence type="predicted"/>
<name>A0ABR3I5P2_LOXSC</name>